<feature type="region of interest" description="Disordered" evidence="1">
    <location>
        <begin position="135"/>
        <end position="163"/>
    </location>
</feature>
<protein>
    <submittedName>
        <fullName evidence="2">Uncharacterized protein</fullName>
    </submittedName>
</protein>
<dbReference type="EMBL" id="JANPWB010000015">
    <property type="protein sequence ID" value="KAJ1093061.1"/>
    <property type="molecule type" value="Genomic_DNA"/>
</dbReference>
<sequence length="163" mass="17286">MYLEKSDKTCRLQTPRVRRTRRPVSKIPKKDYTRPSGCEGRCECVCSSVRACDPGGGGSPAARCDGRTPHGADGRSALWTCLSADIPATVPPLRAPTGCLYQGCQPSHDSAAPDAALLPTRTAQARGLHQRLPARIPRKGLGAKARDQAYGGALPSPPAQEKA</sequence>
<dbReference type="AlphaFoldDB" id="A0AAV7LNA4"/>
<comment type="caution">
    <text evidence="2">The sequence shown here is derived from an EMBL/GenBank/DDBJ whole genome shotgun (WGS) entry which is preliminary data.</text>
</comment>
<evidence type="ECO:0000256" key="1">
    <source>
        <dbReference type="SAM" id="MobiDB-lite"/>
    </source>
</evidence>
<feature type="region of interest" description="Disordered" evidence="1">
    <location>
        <begin position="1"/>
        <end position="35"/>
    </location>
</feature>
<proteinExistence type="predicted"/>
<reference evidence="2" key="1">
    <citation type="journal article" date="2022" name="bioRxiv">
        <title>Sequencing and chromosome-scale assembly of the giantPleurodeles waltlgenome.</title>
        <authorList>
            <person name="Brown T."/>
            <person name="Elewa A."/>
            <person name="Iarovenko S."/>
            <person name="Subramanian E."/>
            <person name="Araus A.J."/>
            <person name="Petzold A."/>
            <person name="Susuki M."/>
            <person name="Suzuki K.-i.T."/>
            <person name="Hayashi T."/>
            <person name="Toyoda A."/>
            <person name="Oliveira C."/>
            <person name="Osipova E."/>
            <person name="Leigh N.D."/>
            <person name="Simon A."/>
            <person name="Yun M.H."/>
        </authorList>
    </citation>
    <scope>NUCLEOTIDE SEQUENCE</scope>
    <source>
        <strain evidence="2">20211129_DDA</strain>
        <tissue evidence="2">Liver</tissue>
    </source>
</reference>
<accession>A0AAV7LNA4</accession>
<keyword evidence="3" id="KW-1185">Reference proteome</keyword>
<gene>
    <name evidence="2" type="ORF">NDU88_006170</name>
</gene>
<name>A0AAV7LNA4_PLEWA</name>
<organism evidence="2 3">
    <name type="scientific">Pleurodeles waltl</name>
    <name type="common">Iberian ribbed newt</name>
    <dbReference type="NCBI Taxonomy" id="8319"/>
    <lineage>
        <taxon>Eukaryota</taxon>
        <taxon>Metazoa</taxon>
        <taxon>Chordata</taxon>
        <taxon>Craniata</taxon>
        <taxon>Vertebrata</taxon>
        <taxon>Euteleostomi</taxon>
        <taxon>Amphibia</taxon>
        <taxon>Batrachia</taxon>
        <taxon>Caudata</taxon>
        <taxon>Salamandroidea</taxon>
        <taxon>Salamandridae</taxon>
        <taxon>Pleurodelinae</taxon>
        <taxon>Pleurodeles</taxon>
    </lineage>
</organism>
<evidence type="ECO:0000313" key="2">
    <source>
        <dbReference type="EMBL" id="KAJ1093061.1"/>
    </source>
</evidence>
<dbReference type="Proteomes" id="UP001066276">
    <property type="component" value="Chromosome 11"/>
</dbReference>
<feature type="compositionally biased region" description="Basic and acidic residues" evidence="1">
    <location>
        <begin position="1"/>
        <end position="10"/>
    </location>
</feature>
<evidence type="ECO:0000313" key="3">
    <source>
        <dbReference type="Proteomes" id="UP001066276"/>
    </source>
</evidence>